<evidence type="ECO:0008006" key="3">
    <source>
        <dbReference type="Google" id="ProtNLM"/>
    </source>
</evidence>
<reference evidence="1 2" key="1">
    <citation type="journal article" date="2016" name="Nat. Commun.">
        <title>Thousands of microbial genomes shed light on interconnected biogeochemical processes in an aquifer system.</title>
        <authorList>
            <person name="Anantharaman K."/>
            <person name="Brown C.T."/>
            <person name="Hug L.A."/>
            <person name="Sharon I."/>
            <person name="Castelle C.J."/>
            <person name="Probst A.J."/>
            <person name="Thomas B.C."/>
            <person name="Singh A."/>
            <person name="Wilkins M.J."/>
            <person name="Karaoz U."/>
            <person name="Brodie E.L."/>
            <person name="Williams K.H."/>
            <person name="Hubbard S.S."/>
            <person name="Banfield J.F."/>
        </authorList>
    </citation>
    <scope>NUCLEOTIDE SEQUENCE [LARGE SCALE GENOMIC DNA]</scope>
</reference>
<accession>A0A1F5VJQ0</accession>
<dbReference type="InterPro" id="IPR050407">
    <property type="entry name" value="Geranylgeranyl_reductase"/>
</dbReference>
<organism evidence="1 2">
    <name type="scientific">Candidatus Fischerbacteria bacterium RBG_13_37_8</name>
    <dbReference type="NCBI Taxonomy" id="1817863"/>
    <lineage>
        <taxon>Bacteria</taxon>
        <taxon>Candidatus Fischeribacteriota</taxon>
    </lineage>
</organism>
<gene>
    <name evidence="1" type="ORF">A2Y62_16745</name>
</gene>
<comment type="caution">
    <text evidence="1">The sequence shown here is derived from an EMBL/GenBank/DDBJ whole genome shotgun (WGS) entry which is preliminary data.</text>
</comment>
<evidence type="ECO:0000313" key="2">
    <source>
        <dbReference type="Proteomes" id="UP000178943"/>
    </source>
</evidence>
<evidence type="ECO:0000313" key="1">
    <source>
        <dbReference type="EMBL" id="OGF63646.1"/>
    </source>
</evidence>
<name>A0A1F5VJQ0_9BACT</name>
<dbReference type="AlphaFoldDB" id="A0A1F5VJQ0"/>
<dbReference type="Proteomes" id="UP000178943">
    <property type="component" value="Unassembled WGS sequence"/>
</dbReference>
<dbReference type="PANTHER" id="PTHR42685:SF22">
    <property type="entry name" value="CONDITIONED MEDIUM FACTOR RECEPTOR 1"/>
    <property type="match status" value="1"/>
</dbReference>
<dbReference type="PANTHER" id="PTHR42685">
    <property type="entry name" value="GERANYLGERANYL DIPHOSPHATE REDUCTASE"/>
    <property type="match status" value="1"/>
</dbReference>
<dbReference type="EMBL" id="MFGW01000156">
    <property type="protein sequence ID" value="OGF63646.1"/>
    <property type="molecule type" value="Genomic_DNA"/>
</dbReference>
<protein>
    <recommendedName>
        <fullName evidence="3">FAD-binding domain-containing protein</fullName>
    </recommendedName>
</protein>
<dbReference type="STRING" id="1817863.A2Y62_16745"/>
<proteinExistence type="predicted"/>
<dbReference type="Gene3D" id="3.50.50.60">
    <property type="entry name" value="FAD/NAD(P)-binding domain"/>
    <property type="match status" value="1"/>
</dbReference>
<dbReference type="SUPFAM" id="SSF51905">
    <property type="entry name" value="FAD/NAD(P)-binding domain"/>
    <property type="match status" value="1"/>
</dbReference>
<sequence length="442" mass="49078">MNNNYYLEDNSKIAVIGGGPSGTLFSIFASKMARMVDKKVDITIFEPKDFTQYGPNGCNKCGGVISELLVQVLAVEGINLPPNVVQRGINSYVLHTVKGDVEIVTPAMEKKIATVYRGGGPKDLKEKDLDSFDDFLLKYAVKEGAVHVPLKIEEIRQNDKMVLASHGKAVLEADLVVGAFGVNSTTHKLFENLNMCYQRPATTSAFITELELGTEMVSHYFGSSIHFFLLPVPKNIKFAALIPKGKYVTLCILGKNIDKNTVKAFLDSPVTQSVLPEQIAIDKFCKCYPKLSVSCAKKAFDNRMVIIGDAGSTRLFKDGLGASYIMGKAAAMTAIFHGVSKKDFARHYLPVYRKTNIDNLYGRYLYLITDIYKNVTLLTEGMVEVVSKEQKRSEDTRRLSSILWDTFTGNETYKNIALRAFSMPMHIELGLSFIKALGRRLT</sequence>
<dbReference type="InterPro" id="IPR036188">
    <property type="entry name" value="FAD/NAD-bd_sf"/>
</dbReference>